<sequence length="360" mass="40975">MSQQSSPAMRDRSERSHRDRRTTSPIVSKPSIALERSATDGRRDRDQRDRERTQRERQRSVSPSARRAPQQSDSGSVSGRNERVSHRSANKQPRRRTRKSVPGTGNEEMMAWRRGVAKSPGGLKRNTTRERAAVAARQLEQVAPPLSPDGEEEENGRRESVDDDFDTLAALHRDANPGNPEHFSRSSLVSLDGSINNHKKKSKKRSSKTAAIASSHDIDQVISQFREQCDMHMATLLELKNNITTTEKEVNVSSEKDKEFQQVRQWYSALAEKHTKLQKEHQALQEEHVKLQERYMNLKRASNTHDSFVAHFPEAEEKKKEKKEKKSAVDIVWSRAVKPTGKAVGNVASKVTKKKHQQLQ</sequence>
<comment type="caution">
    <text evidence="3">The sequence shown here is derived from an EMBL/GenBank/DDBJ whole genome shotgun (WGS) entry which is preliminary data.</text>
</comment>
<feature type="compositionally biased region" description="Basic residues" evidence="2">
    <location>
        <begin position="197"/>
        <end position="207"/>
    </location>
</feature>
<reference evidence="3" key="1">
    <citation type="submission" date="2020-06" db="EMBL/GenBank/DDBJ databases">
        <authorList>
            <consortium name="Plant Systems Biology data submission"/>
        </authorList>
    </citation>
    <scope>NUCLEOTIDE SEQUENCE</scope>
    <source>
        <strain evidence="3">D6</strain>
    </source>
</reference>
<feature type="coiled-coil region" evidence="1">
    <location>
        <begin position="267"/>
        <end position="301"/>
    </location>
</feature>
<name>A0A9N8HWY7_9STRA</name>
<feature type="compositionally biased region" description="Polar residues" evidence="2">
    <location>
        <begin position="185"/>
        <end position="196"/>
    </location>
</feature>
<proteinExistence type="predicted"/>
<protein>
    <submittedName>
        <fullName evidence="3">Uncharacterized protein</fullName>
    </submittedName>
</protein>
<gene>
    <name evidence="3" type="ORF">SEMRO_2080_G313710.1</name>
</gene>
<feature type="compositionally biased region" description="Polar residues" evidence="2">
    <location>
        <begin position="69"/>
        <end position="79"/>
    </location>
</feature>
<dbReference type="Proteomes" id="UP001153069">
    <property type="component" value="Unassembled WGS sequence"/>
</dbReference>
<keyword evidence="1" id="KW-0175">Coiled coil</keyword>
<feature type="compositionally biased region" description="Basic residues" evidence="2">
    <location>
        <begin position="86"/>
        <end position="99"/>
    </location>
</feature>
<keyword evidence="4" id="KW-1185">Reference proteome</keyword>
<feature type="compositionally biased region" description="Basic and acidic residues" evidence="2">
    <location>
        <begin position="37"/>
        <end position="59"/>
    </location>
</feature>
<accession>A0A9N8HWY7</accession>
<dbReference type="EMBL" id="CAICTM010002078">
    <property type="protein sequence ID" value="CAB9527815.1"/>
    <property type="molecule type" value="Genomic_DNA"/>
</dbReference>
<feature type="region of interest" description="Disordered" evidence="2">
    <location>
        <begin position="1"/>
        <end position="211"/>
    </location>
</feature>
<dbReference type="AlphaFoldDB" id="A0A9N8HWY7"/>
<evidence type="ECO:0000256" key="1">
    <source>
        <dbReference type="SAM" id="Coils"/>
    </source>
</evidence>
<evidence type="ECO:0000313" key="3">
    <source>
        <dbReference type="EMBL" id="CAB9527815.1"/>
    </source>
</evidence>
<evidence type="ECO:0000313" key="4">
    <source>
        <dbReference type="Proteomes" id="UP001153069"/>
    </source>
</evidence>
<evidence type="ECO:0000256" key="2">
    <source>
        <dbReference type="SAM" id="MobiDB-lite"/>
    </source>
</evidence>
<organism evidence="3 4">
    <name type="scientific">Seminavis robusta</name>
    <dbReference type="NCBI Taxonomy" id="568900"/>
    <lineage>
        <taxon>Eukaryota</taxon>
        <taxon>Sar</taxon>
        <taxon>Stramenopiles</taxon>
        <taxon>Ochrophyta</taxon>
        <taxon>Bacillariophyta</taxon>
        <taxon>Bacillariophyceae</taxon>
        <taxon>Bacillariophycidae</taxon>
        <taxon>Naviculales</taxon>
        <taxon>Naviculaceae</taxon>
        <taxon>Seminavis</taxon>
    </lineage>
</organism>